<proteinExistence type="predicted"/>
<dbReference type="InParanoid" id="A0A067N035"/>
<dbReference type="HOGENOM" id="CLU_2687491_0_0_1"/>
<evidence type="ECO:0000313" key="2">
    <source>
        <dbReference type="Proteomes" id="UP000027195"/>
    </source>
</evidence>
<evidence type="ECO:0000313" key="1">
    <source>
        <dbReference type="EMBL" id="KDQ17151.1"/>
    </source>
</evidence>
<reference evidence="2" key="1">
    <citation type="journal article" date="2014" name="Proc. Natl. Acad. Sci. U.S.A.">
        <title>Extensive sampling of basidiomycete genomes demonstrates inadequacy of the white-rot/brown-rot paradigm for wood decay fungi.</title>
        <authorList>
            <person name="Riley R."/>
            <person name="Salamov A.A."/>
            <person name="Brown D.W."/>
            <person name="Nagy L.G."/>
            <person name="Floudas D."/>
            <person name="Held B.W."/>
            <person name="Levasseur A."/>
            <person name="Lombard V."/>
            <person name="Morin E."/>
            <person name="Otillar R."/>
            <person name="Lindquist E.A."/>
            <person name="Sun H."/>
            <person name="LaButti K.M."/>
            <person name="Schmutz J."/>
            <person name="Jabbour D."/>
            <person name="Luo H."/>
            <person name="Baker S.E."/>
            <person name="Pisabarro A.G."/>
            <person name="Walton J.D."/>
            <person name="Blanchette R.A."/>
            <person name="Henrissat B."/>
            <person name="Martin F."/>
            <person name="Cullen D."/>
            <person name="Hibbett D.S."/>
            <person name="Grigoriev I.V."/>
        </authorList>
    </citation>
    <scope>NUCLEOTIDE SEQUENCE [LARGE SCALE GENOMIC DNA]</scope>
    <source>
        <strain evidence="2">FD-172 SS1</strain>
    </source>
</reference>
<protein>
    <submittedName>
        <fullName evidence="1">Uncharacterized protein</fullName>
    </submittedName>
</protein>
<sequence>MLSFGRTRKKDRTEFAFCSYCLDTSGTTPYQKFLPSSRPPVPKAPRLLSTFFSVLVAIPICAPPEYCFQSLSAS</sequence>
<dbReference type="AlphaFoldDB" id="A0A067N035"/>
<dbReference type="EMBL" id="KL198024">
    <property type="protein sequence ID" value="KDQ17151.1"/>
    <property type="molecule type" value="Genomic_DNA"/>
</dbReference>
<keyword evidence="2" id="KW-1185">Reference proteome</keyword>
<dbReference type="Proteomes" id="UP000027195">
    <property type="component" value="Unassembled WGS sequence"/>
</dbReference>
<gene>
    <name evidence="1" type="ORF">BOTBODRAFT_598782</name>
</gene>
<organism evidence="1 2">
    <name type="scientific">Botryobasidium botryosum (strain FD-172 SS1)</name>
    <dbReference type="NCBI Taxonomy" id="930990"/>
    <lineage>
        <taxon>Eukaryota</taxon>
        <taxon>Fungi</taxon>
        <taxon>Dikarya</taxon>
        <taxon>Basidiomycota</taxon>
        <taxon>Agaricomycotina</taxon>
        <taxon>Agaricomycetes</taxon>
        <taxon>Cantharellales</taxon>
        <taxon>Botryobasidiaceae</taxon>
        <taxon>Botryobasidium</taxon>
    </lineage>
</organism>
<name>A0A067N035_BOTB1</name>
<accession>A0A067N035</accession>